<dbReference type="GO" id="GO:0003908">
    <property type="term" value="F:methylated-DNA-[protein]-cysteine S-methyltransferase activity"/>
    <property type="evidence" value="ECO:0007669"/>
    <property type="project" value="UniProtKB-EC"/>
</dbReference>
<keyword evidence="2 8" id="KW-0489">Methyltransferase</keyword>
<dbReference type="SUPFAM" id="SSF46767">
    <property type="entry name" value="Methylated DNA-protein cysteine methyltransferase, C-terminal domain"/>
    <property type="match status" value="1"/>
</dbReference>
<feature type="domain" description="Methylated-DNA-[protein]-cysteine S-methyltransferase DNA binding" evidence="7">
    <location>
        <begin position="89"/>
        <end position="172"/>
    </location>
</feature>
<proteinExistence type="predicted"/>
<dbReference type="InterPro" id="IPR036388">
    <property type="entry name" value="WH-like_DNA-bd_sf"/>
</dbReference>
<keyword evidence="4" id="KW-0227">DNA damage</keyword>
<dbReference type="InterPro" id="IPR014048">
    <property type="entry name" value="MethylDNA_cys_MeTrfase_DNA-bd"/>
</dbReference>
<dbReference type="PROSITE" id="PS00374">
    <property type="entry name" value="MGMT"/>
    <property type="match status" value="1"/>
</dbReference>
<comment type="catalytic activity">
    <reaction evidence="6">
        <text>a 6-O-methyl-2'-deoxyguanosine in DNA + L-cysteinyl-[protein] = S-methyl-L-cysteinyl-[protein] + a 2'-deoxyguanosine in DNA</text>
        <dbReference type="Rhea" id="RHEA:24000"/>
        <dbReference type="Rhea" id="RHEA-COMP:10131"/>
        <dbReference type="Rhea" id="RHEA-COMP:10132"/>
        <dbReference type="Rhea" id="RHEA-COMP:11367"/>
        <dbReference type="Rhea" id="RHEA-COMP:11368"/>
        <dbReference type="ChEBI" id="CHEBI:29950"/>
        <dbReference type="ChEBI" id="CHEBI:82612"/>
        <dbReference type="ChEBI" id="CHEBI:85445"/>
        <dbReference type="ChEBI" id="CHEBI:85448"/>
        <dbReference type="EC" id="2.1.1.63"/>
    </reaction>
</comment>
<organism evidence="8 9">
    <name type="scientific">Sphingopyxis witflariensis</name>
    <dbReference type="NCBI Taxonomy" id="173675"/>
    <lineage>
        <taxon>Bacteria</taxon>
        <taxon>Pseudomonadati</taxon>
        <taxon>Pseudomonadota</taxon>
        <taxon>Alphaproteobacteria</taxon>
        <taxon>Sphingomonadales</taxon>
        <taxon>Sphingomonadaceae</taxon>
        <taxon>Sphingopyxis</taxon>
    </lineage>
</organism>
<dbReference type="Gene3D" id="1.10.10.10">
    <property type="entry name" value="Winged helix-like DNA-binding domain superfamily/Winged helix DNA-binding domain"/>
    <property type="match status" value="1"/>
</dbReference>
<accession>A0A2D0AMY5</accession>
<keyword evidence="9" id="KW-1185">Reference proteome</keyword>
<dbReference type="GO" id="GO:0006281">
    <property type="term" value="P:DNA repair"/>
    <property type="evidence" value="ECO:0007669"/>
    <property type="project" value="UniProtKB-KW"/>
</dbReference>
<keyword evidence="5" id="KW-0234">DNA repair</keyword>
<comment type="catalytic activity">
    <reaction evidence="1">
        <text>a 4-O-methyl-thymidine in DNA + L-cysteinyl-[protein] = a thymidine in DNA + S-methyl-L-cysteinyl-[protein]</text>
        <dbReference type="Rhea" id="RHEA:53428"/>
        <dbReference type="Rhea" id="RHEA-COMP:10131"/>
        <dbReference type="Rhea" id="RHEA-COMP:10132"/>
        <dbReference type="Rhea" id="RHEA-COMP:13555"/>
        <dbReference type="Rhea" id="RHEA-COMP:13556"/>
        <dbReference type="ChEBI" id="CHEBI:29950"/>
        <dbReference type="ChEBI" id="CHEBI:82612"/>
        <dbReference type="ChEBI" id="CHEBI:137386"/>
        <dbReference type="ChEBI" id="CHEBI:137387"/>
        <dbReference type="EC" id="2.1.1.63"/>
    </reaction>
</comment>
<evidence type="ECO:0000256" key="5">
    <source>
        <dbReference type="ARBA" id="ARBA00023204"/>
    </source>
</evidence>
<gene>
    <name evidence="8" type="ORF">CDQ91_15630</name>
</gene>
<dbReference type="AlphaFoldDB" id="A0A2D0AMY5"/>
<evidence type="ECO:0000313" key="8">
    <source>
        <dbReference type="EMBL" id="OWQ94405.1"/>
    </source>
</evidence>
<evidence type="ECO:0000256" key="1">
    <source>
        <dbReference type="ARBA" id="ARBA00001286"/>
    </source>
</evidence>
<dbReference type="CDD" id="cd06445">
    <property type="entry name" value="ATase"/>
    <property type="match status" value="1"/>
</dbReference>
<dbReference type="Proteomes" id="UP000197097">
    <property type="component" value="Unassembled WGS sequence"/>
</dbReference>
<comment type="caution">
    <text evidence="8">The sequence shown here is derived from an EMBL/GenBank/DDBJ whole genome shotgun (WGS) entry which is preliminary data.</text>
</comment>
<reference evidence="8 9" key="1">
    <citation type="journal article" date="2002" name="Int. J. Syst. Evol. Microbiol.">
        <title>Sphingopyxis witflariensis sp. nov., isolated from activated sludge.</title>
        <authorList>
            <person name="Kampfer P."/>
            <person name="Witzenberger R."/>
            <person name="Denner E.B."/>
            <person name="Busse H.J."/>
            <person name="Neef A."/>
        </authorList>
    </citation>
    <scope>NUCLEOTIDE SEQUENCE [LARGE SCALE GENOMIC DNA]</scope>
    <source>
        <strain evidence="8 9">DSM 14551</strain>
    </source>
</reference>
<dbReference type="PANTHER" id="PTHR10815:SF5">
    <property type="entry name" value="METHYLATED-DNA--PROTEIN-CYSTEINE METHYLTRANSFERASE"/>
    <property type="match status" value="1"/>
</dbReference>
<evidence type="ECO:0000256" key="6">
    <source>
        <dbReference type="ARBA" id="ARBA00049348"/>
    </source>
</evidence>
<evidence type="ECO:0000256" key="2">
    <source>
        <dbReference type="ARBA" id="ARBA00022603"/>
    </source>
</evidence>
<dbReference type="InterPro" id="IPR036217">
    <property type="entry name" value="MethylDNA_cys_MeTrfase_DNAb"/>
</dbReference>
<dbReference type="InterPro" id="IPR001497">
    <property type="entry name" value="MethylDNA_cys_MeTrfase_AS"/>
</dbReference>
<dbReference type="Pfam" id="PF01035">
    <property type="entry name" value="DNA_binding_1"/>
    <property type="match status" value="1"/>
</dbReference>
<dbReference type="EMBL" id="NISJ01000009">
    <property type="protein sequence ID" value="OWQ94405.1"/>
    <property type="molecule type" value="Genomic_DNA"/>
</dbReference>
<dbReference type="OrthoDB" id="9802228at2"/>
<evidence type="ECO:0000256" key="3">
    <source>
        <dbReference type="ARBA" id="ARBA00022679"/>
    </source>
</evidence>
<dbReference type="PANTHER" id="PTHR10815">
    <property type="entry name" value="METHYLATED-DNA--PROTEIN-CYSTEINE METHYLTRANSFERASE"/>
    <property type="match status" value="1"/>
</dbReference>
<keyword evidence="3 8" id="KW-0808">Transferase</keyword>
<evidence type="ECO:0000313" key="9">
    <source>
        <dbReference type="Proteomes" id="UP000197097"/>
    </source>
</evidence>
<name>A0A2D0AMY5_9SPHN</name>
<evidence type="ECO:0000256" key="4">
    <source>
        <dbReference type="ARBA" id="ARBA00022763"/>
    </source>
</evidence>
<dbReference type="GO" id="GO:0032259">
    <property type="term" value="P:methylation"/>
    <property type="evidence" value="ECO:0007669"/>
    <property type="project" value="UniProtKB-KW"/>
</dbReference>
<dbReference type="NCBIfam" id="TIGR00589">
    <property type="entry name" value="ogt"/>
    <property type="match status" value="1"/>
</dbReference>
<sequence>MASHDQYQLFRTAAGVAAIGWRGAAITSFRLPAPAASETERSVLRSLPGAARAEPPADIATVVEAAIRYFEGERIEFFETAVDPGQQPPFFTQVYAFVRTLGWGETTTYGAVARALDAGPEHARAVGQAMATNPVPLIIPCHRVMAAGGKIGGFSAPGGSTSKARMLELEGVPVTVAPVQHGFDF</sequence>
<protein>
    <submittedName>
        <fullName evidence="8">Cysteine methyltransferase</fullName>
    </submittedName>
</protein>
<evidence type="ECO:0000259" key="7">
    <source>
        <dbReference type="Pfam" id="PF01035"/>
    </source>
</evidence>